<feature type="signal peptide" evidence="2">
    <location>
        <begin position="1"/>
        <end position="25"/>
    </location>
</feature>
<dbReference type="RefSeq" id="WP_030433530.1">
    <property type="nucleotide sequence ID" value="NZ_JOEF01000045.1"/>
</dbReference>
<feature type="chain" id="PRO_5009246217" evidence="2">
    <location>
        <begin position="26"/>
        <end position="122"/>
    </location>
</feature>
<organism evidence="3 4">
    <name type="scientific">Allokutzneria albata</name>
    <name type="common">Kibdelosporangium albatum</name>
    <dbReference type="NCBI Taxonomy" id="211114"/>
    <lineage>
        <taxon>Bacteria</taxon>
        <taxon>Bacillati</taxon>
        <taxon>Actinomycetota</taxon>
        <taxon>Actinomycetes</taxon>
        <taxon>Pseudonocardiales</taxon>
        <taxon>Pseudonocardiaceae</taxon>
        <taxon>Allokutzneria</taxon>
    </lineage>
</organism>
<protein>
    <submittedName>
        <fullName evidence="3">Uncharacterized protein</fullName>
    </submittedName>
</protein>
<accession>A0A1G9Y4S6</accession>
<keyword evidence="2" id="KW-0732">Signal</keyword>
<dbReference type="Proteomes" id="UP000183376">
    <property type="component" value="Chromosome I"/>
</dbReference>
<sequence length="122" mass="12589">MRSILAAAALSAPVTATVSAPVALAETTESARANCIFTYTSKSPGETGRGLRVAATVRGGCKVTAKLDSDKGGRHQVGSQSETPDRNGDVLFNFRCHGHAKYRVKLTAPGDSATITGPVKAC</sequence>
<keyword evidence="4" id="KW-1185">Reference proteome</keyword>
<name>A0A1G9Y4S6_ALLAB</name>
<evidence type="ECO:0000256" key="2">
    <source>
        <dbReference type="SAM" id="SignalP"/>
    </source>
</evidence>
<reference evidence="3 4" key="1">
    <citation type="submission" date="2016-10" db="EMBL/GenBank/DDBJ databases">
        <authorList>
            <person name="de Groot N.N."/>
        </authorList>
    </citation>
    <scope>NUCLEOTIDE SEQUENCE [LARGE SCALE GENOMIC DNA]</scope>
    <source>
        <strain evidence="3 4">DSM 44149</strain>
    </source>
</reference>
<feature type="region of interest" description="Disordered" evidence="1">
    <location>
        <begin position="67"/>
        <end position="88"/>
    </location>
</feature>
<evidence type="ECO:0000313" key="3">
    <source>
        <dbReference type="EMBL" id="SDN04037.1"/>
    </source>
</evidence>
<dbReference type="EMBL" id="LT629701">
    <property type="protein sequence ID" value="SDN04037.1"/>
    <property type="molecule type" value="Genomic_DNA"/>
</dbReference>
<dbReference type="AlphaFoldDB" id="A0A1G9Y4S6"/>
<proteinExistence type="predicted"/>
<evidence type="ECO:0000313" key="4">
    <source>
        <dbReference type="Proteomes" id="UP000183376"/>
    </source>
</evidence>
<evidence type="ECO:0000256" key="1">
    <source>
        <dbReference type="SAM" id="MobiDB-lite"/>
    </source>
</evidence>
<gene>
    <name evidence="3" type="ORF">SAMN04489726_4599</name>
</gene>